<evidence type="ECO:0000256" key="7">
    <source>
        <dbReference type="ARBA" id="ARBA00022670"/>
    </source>
</evidence>
<comment type="cofactor">
    <cofactor evidence="3">
        <name>Mn(2+)</name>
        <dbReference type="ChEBI" id="CHEBI:29035"/>
    </cofactor>
</comment>
<reference evidence="13" key="1">
    <citation type="journal article" date="2017" name="Plant J.">
        <title>The pomegranate (Punica granatum L.) genome and the genomics of punicalagin biosynthesis.</title>
        <authorList>
            <person name="Qin G."/>
            <person name="Xu C."/>
            <person name="Ming R."/>
            <person name="Tang H."/>
            <person name="Guyot R."/>
            <person name="Kramer E.M."/>
            <person name="Hu Y."/>
            <person name="Yi X."/>
            <person name="Qi Y."/>
            <person name="Xu X."/>
            <person name="Gao Z."/>
            <person name="Pan H."/>
            <person name="Jian J."/>
            <person name="Tian Y."/>
            <person name="Yue Z."/>
            <person name="Xu Y."/>
        </authorList>
    </citation>
    <scope>NUCLEOTIDE SEQUENCE [LARGE SCALE GENOMIC DNA]</scope>
    <source>
        <strain evidence="13">cv. Dabenzi</strain>
    </source>
</reference>
<evidence type="ECO:0000259" key="11">
    <source>
        <dbReference type="PROSITE" id="PS00631"/>
    </source>
</evidence>
<name>A0A218WJQ8_PUNGR</name>
<evidence type="ECO:0000256" key="10">
    <source>
        <dbReference type="ARBA" id="ARBA00023211"/>
    </source>
</evidence>
<keyword evidence="6" id="KW-0031">Aminopeptidase</keyword>
<dbReference type="Pfam" id="PF02789">
    <property type="entry name" value="Peptidase_M17_N"/>
    <property type="match status" value="1"/>
</dbReference>
<evidence type="ECO:0000256" key="8">
    <source>
        <dbReference type="ARBA" id="ARBA00022723"/>
    </source>
</evidence>
<dbReference type="FunFam" id="3.40.220.10:FF:000011">
    <property type="entry name" value="Leucine aminopeptidase 2, chloroplastic"/>
    <property type="match status" value="1"/>
</dbReference>
<evidence type="ECO:0000313" key="13">
    <source>
        <dbReference type="Proteomes" id="UP000197138"/>
    </source>
</evidence>
<evidence type="ECO:0000256" key="3">
    <source>
        <dbReference type="ARBA" id="ARBA00001936"/>
    </source>
</evidence>
<dbReference type="Proteomes" id="UP000197138">
    <property type="component" value="Unassembled WGS sequence"/>
</dbReference>
<dbReference type="GO" id="GO:0005737">
    <property type="term" value="C:cytoplasm"/>
    <property type="evidence" value="ECO:0007669"/>
    <property type="project" value="InterPro"/>
</dbReference>
<evidence type="ECO:0000256" key="1">
    <source>
        <dbReference type="ARBA" id="ARBA00000135"/>
    </source>
</evidence>
<keyword evidence="10" id="KW-0464">Manganese</keyword>
<dbReference type="AlphaFoldDB" id="A0A218WJQ8"/>
<comment type="similarity">
    <text evidence="4">Belongs to the peptidase M17 family.</text>
</comment>
<dbReference type="FunFam" id="3.40.630.10:FF:000033">
    <property type="entry name" value="M17 leucyl aminopeptidase"/>
    <property type="match status" value="1"/>
</dbReference>
<dbReference type="Gene3D" id="3.40.220.10">
    <property type="entry name" value="Leucine Aminopeptidase, subunit E, domain 1"/>
    <property type="match status" value="1"/>
</dbReference>
<comment type="caution">
    <text evidence="12">The sequence shown here is derived from an EMBL/GenBank/DDBJ whole genome shotgun (WGS) entry which is preliminary data.</text>
</comment>
<dbReference type="PROSITE" id="PS00631">
    <property type="entry name" value="CYTOSOL_AP"/>
    <property type="match status" value="1"/>
</dbReference>
<dbReference type="PRINTS" id="PR00481">
    <property type="entry name" value="LAMNOPPTDASE"/>
</dbReference>
<dbReference type="Pfam" id="PF00883">
    <property type="entry name" value="Peptidase_M17"/>
    <property type="match status" value="2"/>
</dbReference>
<keyword evidence="8" id="KW-0479">Metal-binding</keyword>
<comment type="subunit">
    <text evidence="5">Homohexamer (dimer of homotrimers).</text>
</comment>
<gene>
    <name evidence="12" type="ORF">CDL15_Pgr021109</name>
</gene>
<dbReference type="SUPFAM" id="SSF53187">
    <property type="entry name" value="Zn-dependent exopeptidases"/>
    <property type="match status" value="2"/>
</dbReference>
<accession>A0A218WJQ8</accession>
<organism evidence="12 13">
    <name type="scientific">Punica granatum</name>
    <name type="common">Pomegranate</name>
    <dbReference type="NCBI Taxonomy" id="22663"/>
    <lineage>
        <taxon>Eukaryota</taxon>
        <taxon>Viridiplantae</taxon>
        <taxon>Streptophyta</taxon>
        <taxon>Embryophyta</taxon>
        <taxon>Tracheophyta</taxon>
        <taxon>Spermatophyta</taxon>
        <taxon>Magnoliopsida</taxon>
        <taxon>eudicotyledons</taxon>
        <taxon>Gunneridae</taxon>
        <taxon>Pentapetalae</taxon>
        <taxon>rosids</taxon>
        <taxon>malvids</taxon>
        <taxon>Myrtales</taxon>
        <taxon>Lythraceae</taxon>
        <taxon>Punica</taxon>
    </lineage>
</organism>
<dbReference type="GO" id="GO:0006508">
    <property type="term" value="P:proteolysis"/>
    <property type="evidence" value="ECO:0007669"/>
    <property type="project" value="UniProtKB-KW"/>
</dbReference>
<keyword evidence="9" id="KW-0378">Hydrolase</keyword>
<evidence type="ECO:0000256" key="5">
    <source>
        <dbReference type="ARBA" id="ARBA00011867"/>
    </source>
</evidence>
<dbReference type="InterPro" id="IPR023042">
    <property type="entry name" value="Peptidase_M17_leu_NH2_pept"/>
</dbReference>
<dbReference type="SUPFAM" id="SSF52949">
    <property type="entry name" value="Macro domain-like"/>
    <property type="match status" value="1"/>
</dbReference>
<dbReference type="CDD" id="cd00433">
    <property type="entry name" value="Peptidase_M17"/>
    <property type="match status" value="1"/>
</dbReference>
<evidence type="ECO:0000256" key="4">
    <source>
        <dbReference type="ARBA" id="ARBA00009528"/>
    </source>
</evidence>
<dbReference type="EMBL" id="MTKT01003978">
    <property type="protein sequence ID" value="OWM72803.1"/>
    <property type="molecule type" value="Genomic_DNA"/>
</dbReference>
<dbReference type="InterPro" id="IPR008283">
    <property type="entry name" value="Peptidase_M17_N"/>
</dbReference>
<dbReference type="GO" id="GO:0030145">
    <property type="term" value="F:manganese ion binding"/>
    <property type="evidence" value="ECO:0007669"/>
    <property type="project" value="InterPro"/>
</dbReference>
<dbReference type="InterPro" id="IPR011356">
    <property type="entry name" value="Leucine_aapep/pepB"/>
</dbReference>
<dbReference type="NCBIfam" id="NF002076">
    <property type="entry name" value="PRK00913.2-3"/>
    <property type="match status" value="1"/>
</dbReference>
<evidence type="ECO:0000313" key="12">
    <source>
        <dbReference type="EMBL" id="OWM72803.1"/>
    </source>
</evidence>
<dbReference type="InterPro" id="IPR000819">
    <property type="entry name" value="Peptidase_M17_C"/>
</dbReference>
<evidence type="ECO:0000256" key="9">
    <source>
        <dbReference type="ARBA" id="ARBA00022801"/>
    </source>
</evidence>
<evidence type="ECO:0000256" key="6">
    <source>
        <dbReference type="ARBA" id="ARBA00022438"/>
    </source>
</evidence>
<dbReference type="PANTHER" id="PTHR11963:SF23">
    <property type="entry name" value="CYTOSOL AMINOPEPTIDASE"/>
    <property type="match status" value="1"/>
</dbReference>
<feature type="domain" description="Cytosol aminopeptidase" evidence="11">
    <location>
        <begin position="515"/>
        <end position="522"/>
    </location>
</feature>
<comment type="catalytic activity">
    <reaction evidence="2">
        <text>Release of N-terminal proline from a peptide.</text>
        <dbReference type="EC" id="3.4.11.5"/>
    </reaction>
</comment>
<keyword evidence="7" id="KW-0645">Protease</keyword>
<dbReference type="InterPro" id="IPR043472">
    <property type="entry name" value="Macro_dom-like"/>
</dbReference>
<proteinExistence type="inferred from homology"/>
<dbReference type="HAMAP" id="MF_00181">
    <property type="entry name" value="Cytosol_peptidase_M17"/>
    <property type="match status" value="1"/>
</dbReference>
<comment type="catalytic activity">
    <reaction evidence="1">
        <text>Release of an N-terminal amino acid, Xaa-|-Yaa-, in which Xaa is preferably Leu, but may be other amino acids including Pro although not Arg or Lys, and Yaa may be Pro. Amino acid amides and methyl esters are also readily hydrolyzed, but rates on arylamides are exceedingly low.</text>
        <dbReference type="EC" id="3.4.11.1"/>
    </reaction>
</comment>
<dbReference type="GO" id="GO:0070006">
    <property type="term" value="F:metalloaminopeptidase activity"/>
    <property type="evidence" value="ECO:0007669"/>
    <property type="project" value="InterPro"/>
</dbReference>
<evidence type="ECO:0000256" key="2">
    <source>
        <dbReference type="ARBA" id="ARBA00001585"/>
    </source>
</evidence>
<dbReference type="PANTHER" id="PTHR11963">
    <property type="entry name" value="LEUCINE AMINOPEPTIDASE-RELATED"/>
    <property type="match status" value="1"/>
</dbReference>
<dbReference type="Gene3D" id="3.40.630.10">
    <property type="entry name" value="Zn peptidases"/>
    <property type="match status" value="2"/>
</dbReference>
<protein>
    <recommendedName>
        <fullName evidence="11">Cytosol aminopeptidase domain-containing protein</fullName>
    </recommendedName>
</protein>
<sequence>MAARVVTLASAFVHSSSSASSSSSSSSLFRQRLSFRITLTVKPFLGSSSRGKLMAHTIAKATLGLTLPSIIEPPKISFAAKDVDVVEWKGDILAVGVTEKDMAKDENSKFPNPILKKLDAHLSGLLAEASSEEDFTGKAGQSVVLRLPGLGSKRIGLIGLGKTASTASAFQGLGEAVAAAAKTANASDVAVVLADSTGLSAELKLATASAIASGTVLGIHEDTRYKSESKKLALKSVDILGLGAGPELDKKLKYAEEVSSGIIFGRELVNSPANVLTPAVLAEEASKIASAYSDVLSATILTAKQCEELKMGSYLGVAAASANPPHFIHLCYKPLNGPAKVKLALVGKGLTFDSVWCNILDEAVLAEEASKIASAYSDVLSATILTAKQCEELKMGSYLGVAAASANPPHFIHLCYKPLNGPAKVKLALVGKGLTFDSGGYNIKTGPGCSIELMKFDMGGSAAVLGAAKAIGQVKPPGVEVHFIIAACENMISGTGMRPGDIVTASNGKTIEVNNTDAEGRLTLADALVYACNQGVEKIVDLATLTGACVVALGPSVAGVFTPSDDLAKEVFDAAEISGEKLWRMPLEESYWDSMKSGVADMVNTGGRPGGAITAALFLKQFVDEKVQWMHIDIAGPVWNDKKKSATGFGIATLVEWVLTNSS</sequence>